<accession>A0A2H0NHX2</accession>
<dbReference type="Proteomes" id="UP000230707">
    <property type="component" value="Unassembled WGS sequence"/>
</dbReference>
<comment type="caution">
    <text evidence="3">The sequence shown here is derived from an EMBL/GenBank/DDBJ whole genome shotgun (WGS) entry which is preliminary data.</text>
</comment>
<gene>
    <name evidence="3" type="ORF">COV53_02800</name>
</gene>
<sequence>MVTRKEKVKFIILRTVGNFFLLFSIFGMVMTFGPAIYFEIIYRTNHVRNVKYVVSVPPTENTSTISITPTPTVNTNRSFFGQITGGDKIEVISPVSAQFGIVIPKIGANAKINPNVDAGKQDEYLAALKDGVAHAAGTVFPGVTGNIYLFAHSTDAFWNVGRYNAVFYLLKELENGDEIDVFFQGVRHVYRVVNKLVVDPSETHYLTQMLPYEQLTLQTCWPPGTTFKRLLILARPERDLLVR</sequence>
<evidence type="ECO:0000313" key="3">
    <source>
        <dbReference type="EMBL" id="PIR08481.1"/>
    </source>
</evidence>
<dbReference type="Gene3D" id="2.40.260.10">
    <property type="entry name" value="Sortase"/>
    <property type="match status" value="1"/>
</dbReference>
<dbReference type="SUPFAM" id="SSF63817">
    <property type="entry name" value="Sortase"/>
    <property type="match status" value="1"/>
</dbReference>
<keyword evidence="2" id="KW-0472">Membrane</keyword>
<dbReference type="Pfam" id="PF04203">
    <property type="entry name" value="Sortase"/>
    <property type="match status" value="1"/>
</dbReference>
<keyword evidence="2" id="KW-0812">Transmembrane</keyword>
<protein>
    <recommendedName>
        <fullName evidence="5">Sortase</fullName>
    </recommendedName>
</protein>
<organism evidence="3 4">
    <name type="scientific">Candidatus Gottesmanbacteria bacterium CG11_big_fil_rev_8_21_14_0_20_37_11</name>
    <dbReference type="NCBI Taxonomy" id="1974575"/>
    <lineage>
        <taxon>Bacteria</taxon>
        <taxon>Candidatus Gottesmaniibacteriota</taxon>
    </lineage>
</organism>
<name>A0A2H0NHX2_9BACT</name>
<dbReference type="EMBL" id="PCWS01000063">
    <property type="protein sequence ID" value="PIR08481.1"/>
    <property type="molecule type" value="Genomic_DNA"/>
</dbReference>
<dbReference type="InterPro" id="IPR005754">
    <property type="entry name" value="Sortase"/>
</dbReference>
<dbReference type="GO" id="GO:0016787">
    <property type="term" value="F:hydrolase activity"/>
    <property type="evidence" value="ECO:0007669"/>
    <property type="project" value="UniProtKB-KW"/>
</dbReference>
<evidence type="ECO:0000313" key="4">
    <source>
        <dbReference type="Proteomes" id="UP000230707"/>
    </source>
</evidence>
<evidence type="ECO:0008006" key="5">
    <source>
        <dbReference type="Google" id="ProtNLM"/>
    </source>
</evidence>
<dbReference type="AlphaFoldDB" id="A0A2H0NHX2"/>
<evidence type="ECO:0000256" key="1">
    <source>
        <dbReference type="ARBA" id="ARBA00022801"/>
    </source>
</evidence>
<evidence type="ECO:0000256" key="2">
    <source>
        <dbReference type="SAM" id="Phobius"/>
    </source>
</evidence>
<reference evidence="3 4" key="1">
    <citation type="submission" date="2017-09" db="EMBL/GenBank/DDBJ databases">
        <title>Depth-based differentiation of microbial function through sediment-hosted aquifers and enrichment of novel symbionts in the deep terrestrial subsurface.</title>
        <authorList>
            <person name="Probst A.J."/>
            <person name="Ladd B."/>
            <person name="Jarett J.K."/>
            <person name="Geller-Mcgrath D.E."/>
            <person name="Sieber C.M."/>
            <person name="Emerson J.B."/>
            <person name="Anantharaman K."/>
            <person name="Thomas B.C."/>
            <person name="Malmstrom R."/>
            <person name="Stieglmeier M."/>
            <person name="Klingl A."/>
            <person name="Woyke T."/>
            <person name="Ryan C.M."/>
            <person name="Banfield J.F."/>
        </authorList>
    </citation>
    <scope>NUCLEOTIDE SEQUENCE [LARGE SCALE GENOMIC DNA]</scope>
    <source>
        <strain evidence="3">CG11_big_fil_rev_8_21_14_0_20_37_11</strain>
    </source>
</reference>
<keyword evidence="2" id="KW-1133">Transmembrane helix</keyword>
<keyword evidence="1" id="KW-0378">Hydrolase</keyword>
<proteinExistence type="predicted"/>
<dbReference type="InterPro" id="IPR023365">
    <property type="entry name" value="Sortase_dom-sf"/>
</dbReference>
<feature type="transmembrane region" description="Helical" evidence="2">
    <location>
        <begin position="12"/>
        <end position="38"/>
    </location>
</feature>